<gene>
    <name evidence="1" type="ORF">FNH13_18270</name>
</gene>
<reference evidence="1 2" key="1">
    <citation type="submission" date="2019-07" db="EMBL/GenBank/DDBJ databases">
        <title>complete genome sequencing of Ornithinimicrobium sp. H23M54.</title>
        <authorList>
            <person name="Bae J.-W."/>
            <person name="Lee S.-Y."/>
        </authorList>
    </citation>
    <scope>NUCLEOTIDE SEQUENCE [LARGE SCALE GENOMIC DNA]</scope>
    <source>
        <strain evidence="1 2">H23M54</strain>
    </source>
</reference>
<evidence type="ECO:0000313" key="2">
    <source>
        <dbReference type="Proteomes" id="UP000315395"/>
    </source>
</evidence>
<dbReference type="EMBL" id="CP041616">
    <property type="protein sequence ID" value="QDO90029.1"/>
    <property type="molecule type" value="Genomic_DNA"/>
</dbReference>
<protein>
    <submittedName>
        <fullName evidence="1">PaaR repeat-containing protein</fullName>
    </submittedName>
</protein>
<proteinExistence type="predicted"/>
<dbReference type="Gene3D" id="2.60.200.60">
    <property type="match status" value="1"/>
</dbReference>
<dbReference type="KEGG" id="orz:FNH13_18270"/>
<sequence>MPPAARVSDPTGHPGVIGPPGVPTVLIGGLPAATVSTAHICSFPGVPPHPPSVILPPGCPTVLIGGLPAARMGDMSACGAPIVMGCPTVLIGG</sequence>
<dbReference type="Pfam" id="PF05488">
    <property type="entry name" value="PAAR_motif"/>
    <property type="match status" value="1"/>
</dbReference>
<dbReference type="InterPro" id="IPR008727">
    <property type="entry name" value="PAAR_motif"/>
</dbReference>
<accession>A0A516GES1</accession>
<name>A0A516GES1_9MICO</name>
<dbReference type="Proteomes" id="UP000315395">
    <property type="component" value="Chromosome"/>
</dbReference>
<dbReference type="AlphaFoldDB" id="A0A516GES1"/>
<dbReference type="CDD" id="cd14739">
    <property type="entry name" value="PAAR_3"/>
    <property type="match status" value="1"/>
</dbReference>
<keyword evidence="2" id="KW-1185">Reference proteome</keyword>
<organism evidence="1 2">
    <name type="scientific">Ornithinimicrobium ciconiae</name>
    <dbReference type="NCBI Taxonomy" id="2594265"/>
    <lineage>
        <taxon>Bacteria</taxon>
        <taxon>Bacillati</taxon>
        <taxon>Actinomycetota</taxon>
        <taxon>Actinomycetes</taxon>
        <taxon>Micrococcales</taxon>
        <taxon>Ornithinimicrobiaceae</taxon>
        <taxon>Ornithinimicrobium</taxon>
    </lineage>
</organism>
<evidence type="ECO:0000313" key="1">
    <source>
        <dbReference type="EMBL" id="QDO90029.1"/>
    </source>
</evidence>
<dbReference type="OrthoDB" id="197187at2"/>